<comment type="caution">
    <text evidence="3">The sequence shown here is derived from an EMBL/GenBank/DDBJ whole genome shotgun (WGS) entry which is preliminary data.</text>
</comment>
<feature type="signal peptide" evidence="2">
    <location>
        <begin position="1"/>
        <end position="21"/>
    </location>
</feature>
<evidence type="ECO:0000256" key="1">
    <source>
        <dbReference type="SAM" id="MobiDB-lite"/>
    </source>
</evidence>
<feature type="compositionally biased region" description="Polar residues" evidence="1">
    <location>
        <begin position="55"/>
        <end position="70"/>
    </location>
</feature>
<keyword evidence="2" id="KW-0732">Signal</keyword>
<feature type="chain" id="PRO_5007573734" description="Outer membrane protein beta-barrel domain-containing protein" evidence="2">
    <location>
        <begin position="22"/>
        <end position="359"/>
    </location>
</feature>
<name>A0A150WT98_BDEBC</name>
<sequence length="359" mass="39317">MTWSKYFIALLAVVSFHTVQAQEAESAPQEPPFVQEDTEFDSEALSIEDEIQSAAPESNLQPPQKETVNLNEDADPNKDLEEELSIEDESPVVAEEPEVVPAPPAPVVEVKPASPIQQGKVIRRSARGGTEYIEHPQAANGLIAITKEGAYIYRTKESGEYNHTGSFRLGLIDPPRIISADGTTSFDTMYSGSSQPLFMFDYEWQPFNGYGKFGIQAGFGFMIANGKGRFIEGDLVGQEAKESYTFLAVPLNLGLVYRLEWMDRQWFAPYVSGGGTYIGVAEFRDDGATPSAVGTPGAYGAAGLLINISAMDRETAFTLKSEYGISNLWVSLDYRYLQTFNEDLDFTSGIAGAGITVDY</sequence>
<dbReference type="AlphaFoldDB" id="A0A150WT98"/>
<feature type="region of interest" description="Disordered" evidence="1">
    <location>
        <begin position="22"/>
        <end position="76"/>
    </location>
</feature>
<evidence type="ECO:0000313" key="4">
    <source>
        <dbReference type="Proteomes" id="UP000075391"/>
    </source>
</evidence>
<evidence type="ECO:0000313" key="3">
    <source>
        <dbReference type="EMBL" id="KYG67655.1"/>
    </source>
</evidence>
<evidence type="ECO:0000256" key="2">
    <source>
        <dbReference type="SAM" id="SignalP"/>
    </source>
</evidence>
<dbReference type="RefSeq" id="WP_063243250.1">
    <property type="nucleotide sequence ID" value="NZ_CP168967.1"/>
</dbReference>
<accession>A0A150WT98</accession>
<gene>
    <name evidence="3" type="ORF">AZI85_16790</name>
</gene>
<reference evidence="3 4" key="1">
    <citation type="submission" date="2016-03" db="EMBL/GenBank/DDBJ databases">
        <authorList>
            <person name="Ploux O."/>
        </authorList>
    </citation>
    <scope>NUCLEOTIDE SEQUENCE [LARGE SCALE GENOMIC DNA]</scope>
    <source>
        <strain evidence="3 4">BER2</strain>
    </source>
</reference>
<protein>
    <recommendedName>
        <fullName evidence="5">Outer membrane protein beta-barrel domain-containing protein</fullName>
    </recommendedName>
</protein>
<dbReference type="OrthoDB" id="5289189at2"/>
<feature type="compositionally biased region" description="Acidic residues" evidence="1">
    <location>
        <begin position="36"/>
        <end position="51"/>
    </location>
</feature>
<organism evidence="3 4">
    <name type="scientific">Bdellovibrio bacteriovorus</name>
    <dbReference type="NCBI Taxonomy" id="959"/>
    <lineage>
        <taxon>Bacteria</taxon>
        <taxon>Pseudomonadati</taxon>
        <taxon>Bdellovibrionota</taxon>
        <taxon>Bdellovibrionia</taxon>
        <taxon>Bdellovibrionales</taxon>
        <taxon>Pseudobdellovibrionaceae</taxon>
        <taxon>Bdellovibrio</taxon>
    </lineage>
</organism>
<proteinExistence type="predicted"/>
<evidence type="ECO:0008006" key="5">
    <source>
        <dbReference type="Google" id="ProtNLM"/>
    </source>
</evidence>
<dbReference type="Proteomes" id="UP000075391">
    <property type="component" value="Unassembled WGS sequence"/>
</dbReference>
<dbReference type="EMBL" id="LUKF01000007">
    <property type="protein sequence ID" value="KYG67655.1"/>
    <property type="molecule type" value="Genomic_DNA"/>
</dbReference>